<dbReference type="Gene3D" id="1.20.1070.10">
    <property type="entry name" value="Rhodopsin 7-helix transmembrane proteins"/>
    <property type="match status" value="1"/>
</dbReference>
<name>A0A914CHT1_9BILA</name>
<dbReference type="InterPro" id="IPR019424">
    <property type="entry name" value="7TM_GPCR_Srsx"/>
</dbReference>
<feature type="transmembrane region" description="Helical" evidence="1">
    <location>
        <begin position="59"/>
        <end position="78"/>
    </location>
</feature>
<keyword evidence="2" id="KW-1185">Reference proteome</keyword>
<keyword evidence="1" id="KW-0812">Transmembrane</keyword>
<evidence type="ECO:0000256" key="1">
    <source>
        <dbReference type="SAM" id="Phobius"/>
    </source>
</evidence>
<dbReference type="SUPFAM" id="SSF81321">
    <property type="entry name" value="Family A G protein-coupled receptor-like"/>
    <property type="match status" value="1"/>
</dbReference>
<accession>A0A914CHT1</accession>
<sequence length="210" mass="24237">MTNKNLRKEKVIVIYLANILYDAFFTLGFVSAGIFRLNLHYNESNIFYNPWICFNTVQAYFWIIFTPATGLIVLTSALDRLISVTYPLKYRCWNKRYMICISLLPFVLSIPFWVFIGIQSYTIGDQYKVPVSCNILNGDMPGLSYHLRSIRLASSFIAILLYLPILYKIYELTMKTSIPKTNTSEQKKLLRSTLTIGLFAANELMSVLYA</sequence>
<evidence type="ECO:0000313" key="2">
    <source>
        <dbReference type="Proteomes" id="UP000887540"/>
    </source>
</evidence>
<feature type="transmembrane region" description="Helical" evidence="1">
    <location>
        <begin position="12"/>
        <end position="39"/>
    </location>
</feature>
<evidence type="ECO:0000313" key="3">
    <source>
        <dbReference type="WBParaSite" id="ACRNAN_scaffold10826.g7175.t1"/>
    </source>
</evidence>
<dbReference type="WBParaSite" id="ACRNAN_scaffold10826.g7175.t1">
    <property type="protein sequence ID" value="ACRNAN_scaffold10826.g7175.t1"/>
    <property type="gene ID" value="ACRNAN_scaffold10826.g7175"/>
</dbReference>
<feature type="transmembrane region" description="Helical" evidence="1">
    <location>
        <begin position="150"/>
        <end position="169"/>
    </location>
</feature>
<keyword evidence="1" id="KW-0472">Membrane</keyword>
<dbReference type="InterPro" id="IPR047130">
    <property type="entry name" value="7TM_GPCR_Srsx_nematod"/>
</dbReference>
<organism evidence="2 3">
    <name type="scientific">Acrobeloides nanus</name>
    <dbReference type="NCBI Taxonomy" id="290746"/>
    <lineage>
        <taxon>Eukaryota</taxon>
        <taxon>Metazoa</taxon>
        <taxon>Ecdysozoa</taxon>
        <taxon>Nematoda</taxon>
        <taxon>Chromadorea</taxon>
        <taxon>Rhabditida</taxon>
        <taxon>Tylenchina</taxon>
        <taxon>Cephalobomorpha</taxon>
        <taxon>Cephaloboidea</taxon>
        <taxon>Cephalobidae</taxon>
        <taxon>Acrobeloides</taxon>
    </lineage>
</organism>
<proteinExistence type="predicted"/>
<dbReference type="AlphaFoldDB" id="A0A914CHT1"/>
<protein>
    <submittedName>
        <fullName evidence="3">G-protein coupled receptors family 1 profile domain-containing protein</fullName>
    </submittedName>
</protein>
<dbReference type="Proteomes" id="UP000887540">
    <property type="component" value="Unplaced"/>
</dbReference>
<feature type="transmembrane region" description="Helical" evidence="1">
    <location>
        <begin position="99"/>
        <end position="118"/>
    </location>
</feature>
<keyword evidence="1" id="KW-1133">Transmembrane helix</keyword>
<reference evidence="3" key="1">
    <citation type="submission" date="2022-11" db="UniProtKB">
        <authorList>
            <consortium name="WormBaseParasite"/>
        </authorList>
    </citation>
    <scope>IDENTIFICATION</scope>
</reference>
<dbReference type="PANTHER" id="PTHR23360:SF26">
    <property type="entry name" value="G-PROTEIN COUPLED RECEPTORS FAMILY 1 PROFILE DOMAIN-CONTAINING PROTEIN"/>
    <property type="match status" value="1"/>
</dbReference>
<dbReference type="Pfam" id="PF10320">
    <property type="entry name" value="7TM_GPCR_Srsx"/>
    <property type="match status" value="1"/>
</dbReference>
<dbReference type="PANTHER" id="PTHR23360">
    <property type="entry name" value="G-PROTEIN COUPLED RECEPTORS FAMILY 1 PROFILE DOMAIN-CONTAINING PROTEIN-RELATED"/>
    <property type="match status" value="1"/>
</dbReference>